<gene>
    <name evidence="3" type="ORF">BOLC3T14270H</name>
</gene>
<feature type="transmembrane region" description="Helical" evidence="1">
    <location>
        <begin position="28"/>
        <end position="45"/>
    </location>
</feature>
<proteinExistence type="predicted"/>
<dbReference type="AlphaFoldDB" id="A0A3P6AL54"/>
<keyword evidence="1" id="KW-0472">Membrane</keyword>
<feature type="chain" id="PRO_5017926592" evidence="2">
    <location>
        <begin position="23"/>
        <end position="46"/>
    </location>
</feature>
<keyword evidence="1" id="KW-0812">Transmembrane</keyword>
<evidence type="ECO:0000256" key="1">
    <source>
        <dbReference type="SAM" id="Phobius"/>
    </source>
</evidence>
<keyword evidence="2" id="KW-0732">Signal</keyword>
<dbReference type="EMBL" id="LR031872">
    <property type="protein sequence ID" value="VDC88293.1"/>
    <property type="molecule type" value="Genomic_DNA"/>
</dbReference>
<evidence type="ECO:0000313" key="3">
    <source>
        <dbReference type="EMBL" id="VDC88293.1"/>
    </source>
</evidence>
<accession>A0A3P6AL54</accession>
<sequence length="46" mass="5261">MGFHILLTIFVAIFIFHGSCNCDKGTLLVSHHYNALFLVFFSIFII</sequence>
<feature type="signal peptide" evidence="2">
    <location>
        <begin position="1"/>
        <end position="22"/>
    </location>
</feature>
<protein>
    <submittedName>
        <fullName evidence="3">Uncharacterized protein</fullName>
    </submittedName>
</protein>
<reference evidence="3" key="1">
    <citation type="submission" date="2018-11" db="EMBL/GenBank/DDBJ databases">
        <authorList>
            <consortium name="Genoscope - CEA"/>
            <person name="William W."/>
        </authorList>
    </citation>
    <scope>NUCLEOTIDE SEQUENCE</scope>
</reference>
<organism evidence="3">
    <name type="scientific">Brassica oleracea</name>
    <name type="common">Wild cabbage</name>
    <dbReference type="NCBI Taxonomy" id="3712"/>
    <lineage>
        <taxon>Eukaryota</taxon>
        <taxon>Viridiplantae</taxon>
        <taxon>Streptophyta</taxon>
        <taxon>Embryophyta</taxon>
        <taxon>Tracheophyta</taxon>
        <taxon>Spermatophyta</taxon>
        <taxon>Magnoliopsida</taxon>
        <taxon>eudicotyledons</taxon>
        <taxon>Gunneridae</taxon>
        <taxon>Pentapetalae</taxon>
        <taxon>rosids</taxon>
        <taxon>malvids</taxon>
        <taxon>Brassicales</taxon>
        <taxon>Brassicaceae</taxon>
        <taxon>Brassiceae</taxon>
        <taxon>Brassica</taxon>
    </lineage>
</organism>
<name>A0A3P6AL54_BRAOL</name>
<evidence type="ECO:0000256" key="2">
    <source>
        <dbReference type="SAM" id="SignalP"/>
    </source>
</evidence>
<keyword evidence="1" id="KW-1133">Transmembrane helix</keyword>